<organism evidence="1 2">
    <name type="scientific">Corchorus capsularis</name>
    <name type="common">Jute</name>
    <dbReference type="NCBI Taxonomy" id="210143"/>
    <lineage>
        <taxon>Eukaryota</taxon>
        <taxon>Viridiplantae</taxon>
        <taxon>Streptophyta</taxon>
        <taxon>Embryophyta</taxon>
        <taxon>Tracheophyta</taxon>
        <taxon>Spermatophyta</taxon>
        <taxon>Magnoliopsida</taxon>
        <taxon>eudicotyledons</taxon>
        <taxon>Gunneridae</taxon>
        <taxon>Pentapetalae</taxon>
        <taxon>rosids</taxon>
        <taxon>malvids</taxon>
        <taxon>Malvales</taxon>
        <taxon>Malvaceae</taxon>
        <taxon>Grewioideae</taxon>
        <taxon>Apeibeae</taxon>
        <taxon>Corchorus</taxon>
    </lineage>
</organism>
<protein>
    <submittedName>
        <fullName evidence="1">Uncharacterized protein</fullName>
    </submittedName>
</protein>
<gene>
    <name evidence="1" type="ORF">CCACVL1_00883</name>
</gene>
<dbReference type="Proteomes" id="UP000188268">
    <property type="component" value="Unassembled WGS sequence"/>
</dbReference>
<accession>A0A1R3KTW7</accession>
<dbReference type="EMBL" id="AWWV01002239">
    <property type="protein sequence ID" value="OMP10544.1"/>
    <property type="molecule type" value="Genomic_DNA"/>
</dbReference>
<dbReference type="AlphaFoldDB" id="A0A1R3KTW7"/>
<proteinExistence type="predicted"/>
<name>A0A1R3KTW7_COCAP</name>
<evidence type="ECO:0000313" key="2">
    <source>
        <dbReference type="Proteomes" id="UP000188268"/>
    </source>
</evidence>
<sequence length="56" mass="6383">MSEIYIPAEVYHRCTTVQYTVQANPDLNPAKPLVFVFMLDKEELRLKQALGFLLAG</sequence>
<reference evidence="1 2" key="1">
    <citation type="submission" date="2013-09" db="EMBL/GenBank/DDBJ databases">
        <title>Corchorus capsularis genome sequencing.</title>
        <authorList>
            <person name="Alam M."/>
            <person name="Haque M.S."/>
            <person name="Islam M.S."/>
            <person name="Emdad E.M."/>
            <person name="Islam M.M."/>
            <person name="Ahmed B."/>
            <person name="Halim A."/>
            <person name="Hossen Q.M.M."/>
            <person name="Hossain M.Z."/>
            <person name="Ahmed R."/>
            <person name="Khan M.M."/>
            <person name="Islam R."/>
            <person name="Rashid M.M."/>
            <person name="Khan S.A."/>
            <person name="Rahman M.S."/>
            <person name="Alam M."/>
        </authorList>
    </citation>
    <scope>NUCLEOTIDE SEQUENCE [LARGE SCALE GENOMIC DNA]</scope>
    <source>
        <strain evidence="2">cv. CVL-1</strain>
        <tissue evidence="1">Whole seedling</tissue>
    </source>
</reference>
<comment type="caution">
    <text evidence="1">The sequence shown here is derived from an EMBL/GenBank/DDBJ whole genome shotgun (WGS) entry which is preliminary data.</text>
</comment>
<keyword evidence="2" id="KW-1185">Reference proteome</keyword>
<evidence type="ECO:0000313" key="1">
    <source>
        <dbReference type="EMBL" id="OMP10544.1"/>
    </source>
</evidence>
<dbReference type="Gramene" id="OMP10544">
    <property type="protein sequence ID" value="OMP10544"/>
    <property type="gene ID" value="CCACVL1_00883"/>
</dbReference>